<comment type="pathway">
    <text evidence="1 10">Amino-acid biosynthesis; L-histidine biosynthesis; L-histidine from 5-phospho-alpha-D-ribose 1-diphosphate: step 5/9.</text>
</comment>
<dbReference type="InterPro" id="IPR010139">
    <property type="entry name" value="Imidazole-glycPsynth_HisH"/>
</dbReference>
<evidence type="ECO:0000256" key="10">
    <source>
        <dbReference type="HAMAP-Rule" id="MF_00278"/>
    </source>
</evidence>
<dbReference type="HAMAP" id="MF_00278">
    <property type="entry name" value="HisH"/>
    <property type="match status" value="1"/>
</dbReference>
<comment type="function">
    <text evidence="10">IGPS catalyzes the conversion of PRFAR and glutamine to IGP, AICAR and glutamate. The HisH subunit catalyzes the hydrolysis of glutamine to glutamate and ammonia as part of the synthesis of IGP and AICAR. The resulting ammonia molecule is channeled to the active site of HisF.</text>
</comment>
<evidence type="ECO:0000256" key="7">
    <source>
        <dbReference type="ARBA" id="ARBA00023239"/>
    </source>
</evidence>
<dbReference type="Pfam" id="PF00117">
    <property type="entry name" value="GATase"/>
    <property type="match status" value="1"/>
</dbReference>
<evidence type="ECO:0000256" key="1">
    <source>
        <dbReference type="ARBA" id="ARBA00005091"/>
    </source>
</evidence>
<gene>
    <name evidence="10 13" type="primary">hisH</name>
    <name evidence="13" type="ORF">EVA68_04725</name>
</gene>
<evidence type="ECO:0000256" key="9">
    <source>
        <dbReference type="ARBA" id="ARBA00049534"/>
    </source>
</evidence>
<keyword evidence="3 10" id="KW-0028">Amino-acid biosynthesis</keyword>
<comment type="caution">
    <text evidence="13">The sequence shown here is derived from an EMBL/GenBank/DDBJ whole genome shotgun (WGS) entry which is preliminary data.</text>
</comment>
<keyword evidence="6 10" id="KW-0368">Histidine biosynthesis</keyword>
<comment type="catalytic activity">
    <reaction evidence="8 10">
        <text>5-[(5-phospho-1-deoxy-D-ribulos-1-ylimino)methylamino]-1-(5-phospho-beta-D-ribosyl)imidazole-4-carboxamide + L-glutamine = D-erythro-1-(imidazol-4-yl)glycerol 3-phosphate + 5-amino-1-(5-phospho-beta-D-ribosyl)imidazole-4-carboxamide + L-glutamate + H(+)</text>
        <dbReference type="Rhea" id="RHEA:24793"/>
        <dbReference type="ChEBI" id="CHEBI:15378"/>
        <dbReference type="ChEBI" id="CHEBI:29985"/>
        <dbReference type="ChEBI" id="CHEBI:58278"/>
        <dbReference type="ChEBI" id="CHEBI:58359"/>
        <dbReference type="ChEBI" id="CHEBI:58475"/>
        <dbReference type="ChEBI" id="CHEBI:58525"/>
        <dbReference type="EC" id="4.3.2.10"/>
    </reaction>
</comment>
<dbReference type="GO" id="GO:0000107">
    <property type="term" value="F:imidazoleglycerol-phosphate synthase activity"/>
    <property type="evidence" value="ECO:0007669"/>
    <property type="project" value="UniProtKB-UniRule"/>
</dbReference>
<name>A0A520S1D7_9GAMM</name>
<organism evidence="13 14">
    <name type="scientific">OM182 bacterium</name>
    <dbReference type="NCBI Taxonomy" id="2510334"/>
    <lineage>
        <taxon>Bacteria</taxon>
        <taxon>Pseudomonadati</taxon>
        <taxon>Pseudomonadota</taxon>
        <taxon>Gammaproteobacteria</taxon>
        <taxon>OMG group</taxon>
        <taxon>OM182 clade</taxon>
    </lineage>
</organism>
<proteinExistence type="inferred from homology"/>
<comment type="subcellular location">
    <subcellularLocation>
        <location evidence="10">Cytoplasm</location>
    </subcellularLocation>
</comment>
<protein>
    <recommendedName>
        <fullName evidence="10">Imidazole glycerol phosphate synthase subunit HisH</fullName>
        <ecNumber evidence="10">4.3.2.10</ecNumber>
    </recommendedName>
    <alternativeName>
        <fullName evidence="10">IGP synthase glutaminase subunit</fullName>
        <ecNumber evidence="10">3.5.1.2</ecNumber>
    </alternativeName>
    <alternativeName>
        <fullName evidence="10">IGP synthase subunit HisH</fullName>
    </alternativeName>
    <alternativeName>
        <fullName evidence="10">ImGP synthase subunit HisH</fullName>
        <shortName evidence="10">IGPS subunit HisH</shortName>
    </alternativeName>
</protein>
<feature type="active site" description="Nucleophile" evidence="10 11">
    <location>
        <position position="80"/>
    </location>
</feature>
<accession>A0A520S1D7</accession>
<dbReference type="Gene3D" id="3.40.50.880">
    <property type="match status" value="1"/>
</dbReference>
<dbReference type="InterPro" id="IPR029062">
    <property type="entry name" value="Class_I_gatase-like"/>
</dbReference>
<dbReference type="PANTHER" id="PTHR42701">
    <property type="entry name" value="IMIDAZOLE GLYCEROL PHOSPHATE SYNTHASE SUBUNIT HISH"/>
    <property type="match status" value="1"/>
</dbReference>
<comment type="catalytic activity">
    <reaction evidence="9 10">
        <text>L-glutamine + H2O = L-glutamate + NH4(+)</text>
        <dbReference type="Rhea" id="RHEA:15889"/>
        <dbReference type="ChEBI" id="CHEBI:15377"/>
        <dbReference type="ChEBI" id="CHEBI:28938"/>
        <dbReference type="ChEBI" id="CHEBI:29985"/>
        <dbReference type="ChEBI" id="CHEBI:58359"/>
        <dbReference type="EC" id="3.5.1.2"/>
    </reaction>
</comment>
<evidence type="ECO:0000256" key="3">
    <source>
        <dbReference type="ARBA" id="ARBA00022605"/>
    </source>
</evidence>
<dbReference type="InterPro" id="IPR017926">
    <property type="entry name" value="GATASE"/>
</dbReference>
<comment type="subunit">
    <text evidence="2 10">Heterodimer of HisH and HisF.</text>
</comment>
<dbReference type="CDD" id="cd01748">
    <property type="entry name" value="GATase1_IGP_Synthase"/>
    <property type="match status" value="1"/>
</dbReference>
<evidence type="ECO:0000256" key="8">
    <source>
        <dbReference type="ARBA" id="ARBA00047838"/>
    </source>
</evidence>
<evidence type="ECO:0000313" key="13">
    <source>
        <dbReference type="EMBL" id="RZO76285.1"/>
    </source>
</evidence>
<dbReference type="GO" id="GO:0016829">
    <property type="term" value="F:lyase activity"/>
    <property type="evidence" value="ECO:0007669"/>
    <property type="project" value="UniProtKB-KW"/>
</dbReference>
<dbReference type="EMBL" id="SHAG01000014">
    <property type="protein sequence ID" value="RZO76285.1"/>
    <property type="molecule type" value="Genomic_DNA"/>
</dbReference>
<evidence type="ECO:0000313" key="14">
    <source>
        <dbReference type="Proteomes" id="UP000316199"/>
    </source>
</evidence>
<dbReference type="PROSITE" id="PS51273">
    <property type="entry name" value="GATASE_TYPE_1"/>
    <property type="match status" value="1"/>
</dbReference>
<dbReference type="GO" id="GO:0004359">
    <property type="term" value="F:glutaminase activity"/>
    <property type="evidence" value="ECO:0007669"/>
    <property type="project" value="UniProtKB-EC"/>
</dbReference>
<keyword evidence="7 10" id="KW-0456">Lyase</keyword>
<dbReference type="UniPathway" id="UPA00031">
    <property type="reaction ID" value="UER00010"/>
</dbReference>
<reference evidence="13 14" key="1">
    <citation type="submission" date="2019-02" db="EMBL/GenBank/DDBJ databases">
        <title>Prokaryotic population dynamics and viral predation in marine succession experiment using metagenomics: the confinement effect.</title>
        <authorList>
            <person name="Haro-Moreno J.M."/>
            <person name="Rodriguez-Valera F."/>
            <person name="Lopez-Perez M."/>
        </authorList>
    </citation>
    <scope>NUCLEOTIDE SEQUENCE [LARGE SCALE GENOMIC DNA]</scope>
    <source>
        <strain evidence="13">MED-G157</strain>
    </source>
</reference>
<feature type="active site" evidence="10 11">
    <location>
        <position position="185"/>
    </location>
</feature>
<evidence type="ECO:0000256" key="6">
    <source>
        <dbReference type="ARBA" id="ARBA00023102"/>
    </source>
</evidence>
<dbReference type="NCBIfam" id="TIGR01855">
    <property type="entry name" value="IMP_synth_hisH"/>
    <property type="match status" value="1"/>
</dbReference>
<dbReference type="GO" id="GO:0000105">
    <property type="term" value="P:L-histidine biosynthetic process"/>
    <property type="evidence" value="ECO:0007669"/>
    <property type="project" value="UniProtKB-UniRule"/>
</dbReference>
<evidence type="ECO:0000259" key="12">
    <source>
        <dbReference type="Pfam" id="PF00117"/>
    </source>
</evidence>
<evidence type="ECO:0000256" key="4">
    <source>
        <dbReference type="ARBA" id="ARBA00022801"/>
    </source>
</evidence>
<feature type="domain" description="Glutamine amidotransferase" evidence="12">
    <location>
        <begin position="5"/>
        <end position="191"/>
    </location>
</feature>
<keyword evidence="4 10" id="KW-0378">Hydrolase</keyword>
<dbReference type="Proteomes" id="UP000316199">
    <property type="component" value="Unassembled WGS sequence"/>
</dbReference>
<dbReference type="EC" id="4.3.2.10" evidence="10"/>
<feature type="active site" evidence="10 11">
    <location>
        <position position="187"/>
    </location>
</feature>
<dbReference type="AlphaFoldDB" id="A0A520S1D7"/>
<dbReference type="PIRSF" id="PIRSF000495">
    <property type="entry name" value="Amidotransf_hisH"/>
    <property type="match status" value="1"/>
</dbReference>
<evidence type="ECO:0000256" key="11">
    <source>
        <dbReference type="PIRSR" id="PIRSR000495-1"/>
    </source>
</evidence>
<evidence type="ECO:0000256" key="2">
    <source>
        <dbReference type="ARBA" id="ARBA00011152"/>
    </source>
</evidence>
<keyword evidence="10" id="KW-0963">Cytoplasm</keyword>
<dbReference type="PANTHER" id="PTHR42701:SF1">
    <property type="entry name" value="IMIDAZOLE GLYCEROL PHOSPHATE SYNTHASE SUBUNIT HISH"/>
    <property type="match status" value="1"/>
</dbReference>
<evidence type="ECO:0000256" key="5">
    <source>
        <dbReference type="ARBA" id="ARBA00022962"/>
    </source>
</evidence>
<dbReference type="GO" id="GO:0005737">
    <property type="term" value="C:cytoplasm"/>
    <property type="evidence" value="ECO:0007669"/>
    <property type="project" value="UniProtKB-SubCell"/>
</dbReference>
<sequence>MLAVIVDYDAGNLRSVQRACYQVGLDAEITEDPDLVVKADKVIFPGVGSAESAMSTLQFKGLDQALMEFFNSGKPLLGICLGLQIALEFSEEGNKQCLGIIPGACERFSFSNRAVKVPHIGWNELEIVQDHPMLRSIHDGDEFYFVHSYFAHPESEKHVFGRTTYGDIKFASVIGRENFFSTQFHLEKSGKIGLRLLAAFSGWKGD</sequence>
<dbReference type="EC" id="3.5.1.2" evidence="10"/>
<keyword evidence="5 10" id="KW-0315">Glutamine amidotransferase</keyword>
<dbReference type="SUPFAM" id="SSF52317">
    <property type="entry name" value="Class I glutamine amidotransferase-like"/>
    <property type="match status" value="1"/>
</dbReference>